<evidence type="ECO:0000313" key="2">
    <source>
        <dbReference type="Proteomes" id="UP000541610"/>
    </source>
</evidence>
<dbReference type="AlphaFoldDB" id="A0A7J6P2Y1"/>
<comment type="caution">
    <text evidence="1">The sequence shown here is derived from an EMBL/GenBank/DDBJ whole genome shotgun (WGS) entry which is preliminary data.</text>
</comment>
<dbReference type="EMBL" id="JABANP010000098">
    <property type="protein sequence ID" value="KAF4690479.1"/>
    <property type="molecule type" value="Genomic_DNA"/>
</dbReference>
<reference evidence="1 2" key="1">
    <citation type="submission" date="2020-04" db="EMBL/GenBank/DDBJ databases">
        <title>Perkinsus olseni comparative genomics.</title>
        <authorList>
            <person name="Bogema D.R."/>
        </authorList>
    </citation>
    <scope>NUCLEOTIDE SEQUENCE [LARGE SCALE GENOMIC DNA]</scope>
    <source>
        <strain evidence="1">00978-12</strain>
    </source>
</reference>
<proteinExistence type="predicted"/>
<gene>
    <name evidence="1" type="ORF">FOZ60_017330</name>
</gene>
<dbReference type="Proteomes" id="UP000541610">
    <property type="component" value="Unassembled WGS sequence"/>
</dbReference>
<organism evidence="1 2">
    <name type="scientific">Perkinsus olseni</name>
    <name type="common">Perkinsus atlanticus</name>
    <dbReference type="NCBI Taxonomy" id="32597"/>
    <lineage>
        <taxon>Eukaryota</taxon>
        <taxon>Sar</taxon>
        <taxon>Alveolata</taxon>
        <taxon>Perkinsozoa</taxon>
        <taxon>Perkinsea</taxon>
        <taxon>Perkinsida</taxon>
        <taxon>Perkinsidae</taxon>
        <taxon>Perkinsus</taxon>
    </lineage>
</organism>
<accession>A0A7J6P2Y1</accession>
<protein>
    <submittedName>
        <fullName evidence="1">Uncharacterized protein</fullName>
    </submittedName>
</protein>
<evidence type="ECO:0000313" key="1">
    <source>
        <dbReference type="EMBL" id="KAF4690479.1"/>
    </source>
</evidence>
<sequence>MEDVNDTPDVLRVAKSGTGSFPGASVTPEIFPQNPIDVYATPAWIISQRFPTLRLRASRLITSLLFGMLTTESPLVVAPE</sequence>
<name>A0A7J6P2Y1_PEROL</name>